<evidence type="ECO:0000313" key="4">
    <source>
        <dbReference type="Proteomes" id="UP001549257"/>
    </source>
</evidence>
<gene>
    <name evidence="3" type="ORF">ABIE21_001502</name>
</gene>
<dbReference type="Pfam" id="PF07331">
    <property type="entry name" value="TctB"/>
    <property type="match status" value="1"/>
</dbReference>
<feature type="transmembrane region" description="Helical" evidence="1">
    <location>
        <begin position="63"/>
        <end position="83"/>
    </location>
</feature>
<dbReference type="RefSeq" id="WP_354024167.1">
    <property type="nucleotide sequence ID" value="NZ_JBEPSJ010000001.1"/>
</dbReference>
<keyword evidence="1" id="KW-0812">Transmembrane</keyword>
<protein>
    <submittedName>
        <fullName evidence="3">Tricarboxylic transport membrane protein</fullName>
    </submittedName>
</protein>
<name>A0ABV2QNB0_9MICO</name>
<dbReference type="InterPro" id="IPR009936">
    <property type="entry name" value="DUF1468"/>
</dbReference>
<keyword evidence="1" id="KW-0472">Membrane</keyword>
<dbReference type="EMBL" id="JBEPSJ010000001">
    <property type="protein sequence ID" value="MET4582012.1"/>
    <property type="molecule type" value="Genomic_DNA"/>
</dbReference>
<feature type="domain" description="DUF1468" evidence="2">
    <location>
        <begin position="30"/>
        <end position="173"/>
    </location>
</feature>
<feature type="transmembrane region" description="Helical" evidence="1">
    <location>
        <begin position="29"/>
        <end position="51"/>
    </location>
</feature>
<keyword evidence="1" id="KW-1133">Transmembrane helix</keyword>
<proteinExistence type="predicted"/>
<evidence type="ECO:0000256" key="1">
    <source>
        <dbReference type="SAM" id="Phobius"/>
    </source>
</evidence>
<sequence length="190" mass="19566">MSAPTTPAPGSGPARAAGASANRSRIGEFIFAGLALALGVFVFAGAFAIRLPAAGTQVGPRVFPFLVGTILVVSATMVIVGVARGKVAELEEGEDIDDSARTDWVTLAKIVGFVVAHIALIEIVGWPIAAAVLFGGVAWSLGARRWWAALLIGLALGLIVYVLFGGLLGLSLPSGPLLTWLDPLLRTLRG</sequence>
<evidence type="ECO:0000259" key="2">
    <source>
        <dbReference type="Pfam" id="PF07331"/>
    </source>
</evidence>
<feature type="transmembrane region" description="Helical" evidence="1">
    <location>
        <begin position="110"/>
        <end position="134"/>
    </location>
</feature>
<organism evidence="3 4">
    <name type="scientific">Conyzicola nivalis</name>
    <dbReference type="NCBI Taxonomy" id="1477021"/>
    <lineage>
        <taxon>Bacteria</taxon>
        <taxon>Bacillati</taxon>
        <taxon>Actinomycetota</taxon>
        <taxon>Actinomycetes</taxon>
        <taxon>Micrococcales</taxon>
        <taxon>Microbacteriaceae</taxon>
        <taxon>Conyzicola</taxon>
    </lineage>
</organism>
<evidence type="ECO:0000313" key="3">
    <source>
        <dbReference type="EMBL" id="MET4582012.1"/>
    </source>
</evidence>
<keyword evidence="4" id="KW-1185">Reference proteome</keyword>
<accession>A0ABV2QNB0</accession>
<comment type="caution">
    <text evidence="3">The sequence shown here is derived from an EMBL/GenBank/DDBJ whole genome shotgun (WGS) entry which is preliminary data.</text>
</comment>
<feature type="transmembrane region" description="Helical" evidence="1">
    <location>
        <begin position="146"/>
        <end position="172"/>
    </location>
</feature>
<dbReference type="Proteomes" id="UP001549257">
    <property type="component" value="Unassembled WGS sequence"/>
</dbReference>
<reference evidence="3 4" key="1">
    <citation type="submission" date="2024-06" db="EMBL/GenBank/DDBJ databases">
        <title>Sorghum-associated microbial communities from plants grown in Nebraska, USA.</title>
        <authorList>
            <person name="Schachtman D."/>
        </authorList>
    </citation>
    <scope>NUCLEOTIDE SEQUENCE [LARGE SCALE GENOMIC DNA]</scope>
    <source>
        <strain evidence="3 4">2857</strain>
    </source>
</reference>